<feature type="region of interest" description="Disordered" evidence="1">
    <location>
        <begin position="57"/>
        <end position="101"/>
    </location>
</feature>
<feature type="region of interest" description="Disordered" evidence="1">
    <location>
        <begin position="445"/>
        <end position="467"/>
    </location>
</feature>
<name>A0A409Y4Q4_9AGAR</name>
<feature type="compositionally biased region" description="Acidic residues" evidence="1">
    <location>
        <begin position="1188"/>
        <end position="1198"/>
    </location>
</feature>
<accession>A0A409Y4Q4</accession>
<reference evidence="2 3" key="1">
    <citation type="journal article" date="2018" name="Evol. Lett.">
        <title>Horizontal gene cluster transfer increased hallucinogenic mushroom diversity.</title>
        <authorList>
            <person name="Reynolds H.T."/>
            <person name="Vijayakumar V."/>
            <person name="Gluck-Thaler E."/>
            <person name="Korotkin H.B."/>
            <person name="Matheny P.B."/>
            <person name="Slot J.C."/>
        </authorList>
    </citation>
    <scope>NUCLEOTIDE SEQUENCE [LARGE SCALE GENOMIC DNA]</scope>
    <source>
        <strain evidence="2 3">SRW20</strain>
    </source>
</reference>
<comment type="caution">
    <text evidence="2">The sequence shown here is derived from an EMBL/GenBank/DDBJ whole genome shotgun (WGS) entry which is preliminary data.</text>
</comment>
<feature type="region of interest" description="Disordered" evidence="1">
    <location>
        <begin position="1"/>
        <end position="42"/>
    </location>
</feature>
<dbReference type="PANTHER" id="PTHR48125">
    <property type="entry name" value="LP07818P1"/>
    <property type="match status" value="1"/>
</dbReference>
<organism evidence="2 3">
    <name type="scientific">Gymnopilus dilepis</name>
    <dbReference type="NCBI Taxonomy" id="231916"/>
    <lineage>
        <taxon>Eukaryota</taxon>
        <taxon>Fungi</taxon>
        <taxon>Dikarya</taxon>
        <taxon>Basidiomycota</taxon>
        <taxon>Agaricomycotina</taxon>
        <taxon>Agaricomycetes</taxon>
        <taxon>Agaricomycetidae</taxon>
        <taxon>Agaricales</taxon>
        <taxon>Agaricineae</taxon>
        <taxon>Hymenogastraceae</taxon>
        <taxon>Gymnopilus</taxon>
    </lineage>
</organism>
<feature type="compositionally biased region" description="Low complexity" evidence="1">
    <location>
        <begin position="389"/>
        <end position="404"/>
    </location>
</feature>
<feature type="compositionally biased region" description="Low complexity" evidence="1">
    <location>
        <begin position="445"/>
        <end position="462"/>
    </location>
</feature>
<feature type="region of interest" description="Disordered" evidence="1">
    <location>
        <begin position="132"/>
        <end position="158"/>
    </location>
</feature>
<evidence type="ECO:0000256" key="1">
    <source>
        <dbReference type="SAM" id="MobiDB-lite"/>
    </source>
</evidence>
<feature type="compositionally biased region" description="Low complexity" evidence="1">
    <location>
        <begin position="1199"/>
        <end position="1209"/>
    </location>
</feature>
<feature type="compositionally biased region" description="Pro residues" evidence="1">
    <location>
        <begin position="136"/>
        <end position="156"/>
    </location>
</feature>
<protein>
    <submittedName>
        <fullName evidence="2">Uncharacterized protein</fullName>
    </submittedName>
</protein>
<evidence type="ECO:0000313" key="2">
    <source>
        <dbReference type="EMBL" id="PPQ98026.1"/>
    </source>
</evidence>
<feature type="compositionally biased region" description="Polar residues" evidence="1">
    <location>
        <begin position="370"/>
        <end position="384"/>
    </location>
</feature>
<proteinExistence type="predicted"/>
<feature type="region of interest" description="Disordered" evidence="1">
    <location>
        <begin position="346"/>
        <end position="417"/>
    </location>
</feature>
<gene>
    <name evidence="2" type="ORF">CVT26_003088</name>
</gene>
<feature type="compositionally biased region" description="Polar residues" evidence="1">
    <location>
        <begin position="407"/>
        <end position="416"/>
    </location>
</feature>
<feature type="region of interest" description="Disordered" evidence="1">
    <location>
        <begin position="1173"/>
        <end position="1213"/>
    </location>
</feature>
<dbReference type="OrthoDB" id="2678679at2759"/>
<dbReference type="InParanoid" id="A0A409Y4Q4"/>
<feature type="compositionally biased region" description="Basic and acidic residues" evidence="1">
    <location>
        <begin position="23"/>
        <end position="34"/>
    </location>
</feature>
<evidence type="ECO:0000313" key="3">
    <source>
        <dbReference type="Proteomes" id="UP000284706"/>
    </source>
</evidence>
<dbReference type="Proteomes" id="UP000284706">
    <property type="component" value="Unassembled WGS sequence"/>
</dbReference>
<keyword evidence="3" id="KW-1185">Reference proteome</keyword>
<dbReference type="EMBL" id="NHYE01001153">
    <property type="protein sequence ID" value="PPQ98026.1"/>
    <property type="molecule type" value="Genomic_DNA"/>
</dbReference>
<sequence length="1286" mass="140384">MDEEDQAPVAPAEVKVIAGSKRARSEKSKEERPSKRVKKNNLSALAAEVVDNSAVASTSQFVPVVPSPSEPQTPKKGRGRPKKTITGVTIPPPTDSIQPDVQPITAPLEVSPKKRGKAKEKKGLGLTQLKWKVVPSPTPPPAAKGLPPQRPTTLPKPKPRIWAASREELLATMPEMAGSKCYNGISWELYETPVLLLDEKNINVFQIQRDGLDEYSLDLITTRSFVCPLPLETISQEPELPFVPVPGSVVSPIKLESSEAGSAVPSQKTAPKPRRAVRYNVPKGVKAAFTERETLEVKKEMLDNGLDGILEASSSRIEFPTPHLPISSFNSGGADLALGTDHQLEAAKPAEPLGIDGQTSGKKKGRPKAKTTTTSKALGSTNTPLKKLAPASVPVPVPQQARPTPSTPHLSGSAFSDATLPYPPPAFSIIASHLGLLTSSSSLAAGNSTPASLPASSTPPATCQSRPLVDSSISSYSALSQDRGLDLRIVHSPSPSAEAVMEYTDAGAIHELLDRAAAKFMPEGASQVFDVATYNPPWRIPKIKWQPGDTITPATQTNPLLASHHGKDIVMDGAAGDHASKELADAQQTFRPGSQDELGIHGPSVSEFPGSTCPSITVAARDLLSKLSEGQPLLSVPSFQEPIFSSGTLASVGYVDVAIPQAVVASTPSESPTVLPPNGMVVESSQLSDLDQNGKATGPKTFEEHLSDYVPSPIPLELQALVDSYLFGRPLTLILARGLLGDIWGLEVPEEMGYTMMGYFRILGIQVSRLTKYAEMRALRYRSALFLEQETRLPSESMSKTVDDLSLSGEVEWRFRLQWAPGGEEFILPNLDAQILEDPWWRPPYKPPALAYPVAENTWTTTPLSELPARASNFTTTTQQPEEPEEHFPTTAKYRQARVSHHEYKFRHHHFRELYESLLPTYLLAPFGKNVRDLSFPRGWLCATCGKVNFQKAMRHRYCTSIACKGKAVVQGYALSLFTMRDPQDRLPVSLPYNTCPSIIEPQVTDLSDGTRIVTYELRDDLSPKPYISHIFKGNYPVLQDEANKLLEGIQLDIELLRGYGDNSPYFHYSISCPQDFSGDPVSDWKGVPRQVNNAKRFIVTEARRCVAGLSEALVVSQMKIISWVTSGTKKSSGTDSFNARKKPVLILCLGCEVALTLFPKSEILPSKSSKKDDYKAWWTNPGPSSTAEEEAEPEEESLPSSLLSPPDSNDQENQRVLFQKPKTSKRDAKPAFLLKLIHGDIAVLSGDDFDYSIKRDGTSIRKYPLYLRHKTSIDLEPFATVVIVS</sequence>
<dbReference type="PANTHER" id="PTHR48125:SF12">
    <property type="entry name" value="AT HOOK TRANSCRIPTION FACTOR FAMILY-RELATED"/>
    <property type="match status" value="1"/>
</dbReference>